<dbReference type="Proteomes" id="UP000030151">
    <property type="component" value="Unassembled WGS sequence"/>
</dbReference>
<reference evidence="6 7" key="1">
    <citation type="submission" date="2014-02" db="EMBL/GenBank/DDBJ databases">
        <title>The genome sequence of the entomopathogenic fungus Metarhizium robertsii ARSEF 2575.</title>
        <authorList>
            <person name="Giuliano Garisto Donzelli B."/>
            <person name="Roe B.A."/>
            <person name="Macmil S.L."/>
            <person name="Krasnoff S.B."/>
            <person name="Gibson D.M."/>
        </authorList>
    </citation>
    <scope>NUCLEOTIDE SEQUENCE [LARGE SCALE GENOMIC DNA]</scope>
    <source>
        <strain evidence="6 7">ARSEF 2575</strain>
    </source>
</reference>
<keyword evidence="2 5" id="KW-0812">Transmembrane</keyword>
<feature type="transmembrane region" description="Helical" evidence="5">
    <location>
        <begin position="99"/>
        <end position="122"/>
    </location>
</feature>
<gene>
    <name evidence="6" type="ORF">X797_000930</name>
</gene>
<dbReference type="EMBL" id="JELW01000001">
    <property type="protein sequence ID" value="EXV06213.1"/>
    <property type="molecule type" value="Genomic_DNA"/>
</dbReference>
<accession>A0A0A1V9E7</accession>
<feature type="transmembrane region" description="Helical" evidence="5">
    <location>
        <begin position="281"/>
        <end position="306"/>
    </location>
</feature>
<dbReference type="HOGENOM" id="CLU_045443_0_0_1"/>
<dbReference type="InterPro" id="IPR059112">
    <property type="entry name" value="CysZ/EI24"/>
</dbReference>
<sequence length="371" mass="42676">MEPRKAKLIDSFNLDASHFELNAIFRGAQLTLVGAYRALQNPDLFTTEYYKQAIYAVLAGLGIRLLVAIPIIAARLVLWFTSLLYPRDQVSWEDSVTDWLNFMGDSVLQLPFFLMMVMRHVVPTLDNLFMQSLNWVDITYVQKHKHDNPSDLRDLYYPNLKSYQSAKSPAKRRQSFIKFMSKFVRRAGLSIVVLALSYAPIFGQLILPLVSFYTFHKSVGLGPASIIFGSGLFLPRRYLIIFLQSYYSSRNLMNELLEPYFTRVQFSREEKRNWFRSREGVLFGFGLGFYVLSRVPLFGVLVYGIAEASTAYLVTKITDPPPPPSDIRDFARSQQTWRNKHEFLSLNLLAMDDMQTGPALTPREKQDTLSL</sequence>
<dbReference type="PANTHER" id="PTHR38421:SF1">
    <property type="entry name" value="TRANSMEMBRANE PROTEIN"/>
    <property type="match status" value="1"/>
</dbReference>
<dbReference type="AlphaFoldDB" id="A0A0A1V9E7"/>
<dbReference type="OrthoDB" id="10041630at2759"/>
<keyword evidence="3 5" id="KW-1133">Transmembrane helix</keyword>
<feature type="transmembrane region" description="Helical" evidence="5">
    <location>
        <begin position="53"/>
        <end position="79"/>
    </location>
</feature>
<evidence type="ECO:0000256" key="1">
    <source>
        <dbReference type="ARBA" id="ARBA00004141"/>
    </source>
</evidence>
<evidence type="ECO:0000313" key="6">
    <source>
        <dbReference type="EMBL" id="EXV06213.1"/>
    </source>
</evidence>
<organism evidence="6 7">
    <name type="scientific">Metarhizium robertsii</name>
    <dbReference type="NCBI Taxonomy" id="568076"/>
    <lineage>
        <taxon>Eukaryota</taxon>
        <taxon>Fungi</taxon>
        <taxon>Dikarya</taxon>
        <taxon>Ascomycota</taxon>
        <taxon>Pezizomycotina</taxon>
        <taxon>Sordariomycetes</taxon>
        <taxon>Hypocreomycetidae</taxon>
        <taxon>Hypocreales</taxon>
        <taxon>Clavicipitaceae</taxon>
        <taxon>Metarhizium</taxon>
    </lineage>
</organism>
<feature type="transmembrane region" description="Helical" evidence="5">
    <location>
        <begin position="187"/>
        <end position="215"/>
    </location>
</feature>
<comment type="caution">
    <text evidence="6">The sequence shown here is derived from an EMBL/GenBank/DDBJ whole genome shotgun (WGS) entry which is preliminary data.</text>
</comment>
<evidence type="ECO:0000313" key="7">
    <source>
        <dbReference type="Proteomes" id="UP000030151"/>
    </source>
</evidence>
<dbReference type="PANTHER" id="PTHR38421">
    <property type="entry name" value="TRANSMEMBRANE PROTEIN USGS"/>
    <property type="match status" value="1"/>
</dbReference>
<dbReference type="Pfam" id="PF07264">
    <property type="entry name" value="EI24"/>
    <property type="match status" value="1"/>
</dbReference>
<comment type="subcellular location">
    <subcellularLocation>
        <location evidence="1">Membrane</location>
        <topology evidence="1">Multi-pass membrane protein</topology>
    </subcellularLocation>
</comment>
<protein>
    <recommendedName>
        <fullName evidence="8">Transmembrane protein UsgS</fullName>
    </recommendedName>
</protein>
<evidence type="ECO:0008006" key="8">
    <source>
        <dbReference type="Google" id="ProtNLM"/>
    </source>
</evidence>
<keyword evidence="4 5" id="KW-0472">Membrane</keyword>
<name>A0A0A1V9E7_9HYPO</name>
<evidence type="ECO:0000256" key="2">
    <source>
        <dbReference type="ARBA" id="ARBA00022692"/>
    </source>
</evidence>
<feature type="transmembrane region" description="Helical" evidence="5">
    <location>
        <begin position="221"/>
        <end position="243"/>
    </location>
</feature>
<evidence type="ECO:0000256" key="3">
    <source>
        <dbReference type="ARBA" id="ARBA00022989"/>
    </source>
</evidence>
<evidence type="ECO:0000256" key="4">
    <source>
        <dbReference type="ARBA" id="ARBA00023136"/>
    </source>
</evidence>
<proteinExistence type="predicted"/>
<evidence type="ECO:0000256" key="5">
    <source>
        <dbReference type="SAM" id="Phobius"/>
    </source>
</evidence>